<dbReference type="InterPro" id="IPR002298">
    <property type="entry name" value="DNA_polymerase_A"/>
</dbReference>
<dbReference type="SMART" id="SM00482">
    <property type="entry name" value="POLAc"/>
    <property type="match status" value="1"/>
</dbReference>
<dbReference type="InterPro" id="IPR008918">
    <property type="entry name" value="HhH2"/>
</dbReference>
<sequence length="898" mass="97892">MSTLMLIDGNSLTYRAFFALPTDMATASGQVTNAVYGFTSMLVNLLRDQRPDHLAVVFDRPEPTFRHLALESYKANREASPDILRQQMGLVRQVVEVLRVPVLDLVGFEADDIIATLATEAEARGDDVIIVTGDRDSYQLVHDPHIRVLYNKRGVSDYALYDEAGIFERTGVTPTTYVEYAALRGDPSDNLPGVPGVGEKTAAKLITTYGGIDGIYAHLDELTPKLRQNLAENEDRARVNVDLMRLRRDAPITAHPDDLRIGDYDLDEVRQVFDFFEFRALYERLLEVLGATDTSTGAASAQGRVLEAERSDITRVIDAVGVLRALADSDEPLAMAGAWVGAEGRSALEGLAVVTDASTGDVAWLPADLLAVDEVRDALSALVAHGGRPIAAHDAKAIIRTLQLLDIDMRSLALDTMIAAYLVDPSESRYELDQLVVRFADASLPIDDSAPSGQLDLDGAGDSGADAQTAARRALGVDALVAPMFEALESRGLAQLNREIEVPLIRVLARMEILGVGVDVDELRRLNTELTARCDELRILICADAGEEFNVNSTVKLREILFDRLGLTPQKKTKTGYSTDAASLEKLRGQHPIVEHLLAYREVEKLRSTYGEGLLAEVGPDGRIHATFNQTVARTGRLSSDAPNLHNIPVRSELGRSFRRAFVPAEGYTLLVADYNQIELRCIAHLAEDPGLIGAFESGQDIHNATAARVFDVDPASVTIEQRSKAKMVSYGLAYGMEAYGLAQRLGVGVGEAQQILDSYFEAFPAVHAYMDRTVAEARERGYTETLFGRRRQIPELASSNFRVRQAGERQAMNAGIQGLAADIFKVALVRLEELLEQSGGGSRLILQVHDEVICEVMPAELESVTALVLDAMSGAFDLRVPLEVNLSVGDSWAAAKG</sequence>
<evidence type="ECO:0000256" key="12">
    <source>
        <dbReference type="ARBA" id="ARBA00023204"/>
    </source>
</evidence>
<dbReference type="EMBL" id="CAFBNC010000054">
    <property type="protein sequence ID" value="CAB4939039.1"/>
    <property type="molecule type" value="Genomic_DNA"/>
</dbReference>
<keyword evidence="10" id="KW-0239">DNA-directed DNA polymerase</keyword>
<evidence type="ECO:0000256" key="11">
    <source>
        <dbReference type="ARBA" id="ARBA00023125"/>
    </source>
</evidence>
<feature type="domain" description="DNA-directed DNA polymerase family A palm" evidence="15">
    <location>
        <begin position="655"/>
        <end position="861"/>
    </location>
</feature>
<keyword evidence="3" id="KW-0808">Transferase</keyword>
<dbReference type="InterPro" id="IPR001098">
    <property type="entry name" value="DNA-dir_DNA_pol_A_palm_dom"/>
</dbReference>
<dbReference type="GO" id="GO:0003677">
    <property type="term" value="F:DNA binding"/>
    <property type="evidence" value="ECO:0007669"/>
    <property type="project" value="UniProtKB-KW"/>
</dbReference>
<dbReference type="CDD" id="cd06140">
    <property type="entry name" value="DNA_polA_I_Bacillus_like_exo"/>
    <property type="match status" value="1"/>
</dbReference>
<keyword evidence="11" id="KW-0238">DNA-binding</keyword>
<dbReference type="InterPro" id="IPR020045">
    <property type="entry name" value="DNA_polI_H3TH"/>
</dbReference>
<dbReference type="CDD" id="cd09898">
    <property type="entry name" value="H3TH_53EXO"/>
    <property type="match status" value="1"/>
</dbReference>
<evidence type="ECO:0000259" key="14">
    <source>
        <dbReference type="SMART" id="SM00475"/>
    </source>
</evidence>
<dbReference type="SMART" id="SM00279">
    <property type="entry name" value="HhH2"/>
    <property type="match status" value="1"/>
</dbReference>
<dbReference type="SUPFAM" id="SSF88723">
    <property type="entry name" value="PIN domain-like"/>
    <property type="match status" value="1"/>
</dbReference>
<dbReference type="InterPro" id="IPR036279">
    <property type="entry name" value="5-3_exonuclease_C_sf"/>
</dbReference>
<dbReference type="PANTHER" id="PTHR10133">
    <property type="entry name" value="DNA POLYMERASE I"/>
    <property type="match status" value="1"/>
</dbReference>
<dbReference type="InterPro" id="IPR036397">
    <property type="entry name" value="RNaseH_sf"/>
</dbReference>
<evidence type="ECO:0000256" key="7">
    <source>
        <dbReference type="ARBA" id="ARBA00022763"/>
    </source>
</evidence>
<keyword evidence="6" id="KW-0540">Nuclease</keyword>
<dbReference type="Pfam" id="PF01367">
    <property type="entry name" value="5_3_exonuc"/>
    <property type="match status" value="1"/>
</dbReference>
<dbReference type="AlphaFoldDB" id="A0A6J7J7E4"/>
<dbReference type="EC" id="2.7.7.7" evidence="2"/>
<name>A0A6J7J7E4_9ZZZZ</name>
<evidence type="ECO:0000256" key="8">
    <source>
        <dbReference type="ARBA" id="ARBA00022801"/>
    </source>
</evidence>
<dbReference type="InterPro" id="IPR043502">
    <property type="entry name" value="DNA/RNA_pol_sf"/>
</dbReference>
<evidence type="ECO:0000256" key="9">
    <source>
        <dbReference type="ARBA" id="ARBA00022839"/>
    </source>
</evidence>
<dbReference type="InterPro" id="IPR012337">
    <property type="entry name" value="RNaseH-like_sf"/>
</dbReference>
<gene>
    <name evidence="16" type="ORF">UFOPK1392_02232</name>
    <name evidence="17" type="ORF">UFOPK3733_01168</name>
</gene>
<dbReference type="FunFam" id="1.10.150.20:FF:000002">
    <property type="entry name" value="DNA polymerase I"/>
    <property type="match status" value="1"/>
</dbReference>
<evidence type="ECO:0000313" key="17">
    <source>
        <dbReference type="EMBL" id="CAB4939039.1"/>
    </source>
</evidence>
<dbReference type="InterPro" id="IPR029060">
    <property type="entry name" value="PIN-like_dom_sf"/>
</dbReference>
<dbReference type="SMART" id="SM00475">
    <property type="entry name" value="53EXOc"/>
    <property type="match status" value="1"/>
</dbReference>
<dbReference type="SUPFAM" id="SSF56672">
    <property type="entry name" value="DNA/RNA polymerases"/>
    <property type="match status" value="1"/>
</dbReference>
<dbReference type="GO" id="GO:0006302">
    <property type="term" value="P:double-strand break repair"/>
    <property type="evidence" value="ECO:0007669"/>
    <property type="project" value="TreeGrafter"/>
</dbReference>
<dbReference type="PRINTS" id="PR00868">
    <property type="entry name" value="DNAPOLI"/>
</dbReference>
<evidence type="ECO:0000256" key="5">
    <source>
        <dbReference type="ARBA" id="ARBA00022705"/>
    </source>
</evidence>
<dbReference type="Gene3D" id="1.10.150.20">
    <property type="entry name" value="5' to 3' exonuclease, C-terminal subdomain"/>
    <property type="match status" value="2"/>
</dbReference>
<dbReference type="SUPFAM" id="SSF47807">
    <property type="entry name" value="5' to 3' exonuclease, C-terminal subdomain"/>
    <property type="match status" value="1"/>
</dbReference>
<evidence type="ECO:0000256" key="2">
    <source>
        <dbReference type="ARBA" id="ARBA00012417"/>
    </source>
</evidence>
<comment type="catalytic activity">
    <reaction evidence="13">
        <text>DNA(n) + a 2'-deoxyribonucleoside 5'-triphosphate = DNA(n+1) + diphosphate</text>
        <dbReference type="Rhea" id="RHEA:22508"/>
        <dbReference type="Rhea" id="RHEA-COMP:17339"/>
        <dbReference type="Rhea" id="RHEA-COMP:17340"/>
        <dbReference type="ChEBI" id="CHEBI:33019"/>
        <dbReference type="ChEBI" id="CHEBI:61560"/>
        <dbReference type="ChEBI" id="CHEBI:173112"/>
        <dbReference type="EC" id="2.7.7.7"/>
    </reaction>
</comment>
<dbReference type="GO" id="GO:0006261">
    <property type="term" value="P:DNA-templated DNA replication"/>
    <property type="evidence" value="ECO:0007669"/>
    <property type="project" value="InterPro"/>
</dbReference>
<dbReference type="InterPro" id="IPR020046">
    <property type="entry name" value="5-3_exonucl_a-hlix_arch_N"/>
</dbReference>
<dbReference type="Gene3D" id="3.40.50.1010">
    <property type="entry name" value="5'-nuclease"/>
    <property type="match status" value="1"/>
</dbReference>
<dbReference type="Gene3D" id="3.30.70.370">
    <property type="match status" value="1"/>
</dbReference>
<dbReference type="SUPFAM" id="SSF53098">
    <property type="entry name" value="Ribonuclease H-like"/>
    <property type="match status" value="1"/>
</dbReference>
<dbReference type="InterPro" id="IPR002421">
    <property type="entry name" value="5-3_exonuclease"/>
</dbReference>
<evidence type="ECO:0000259" key="15">
    <source>
        <dbReference type="SMART" id="SM00482"/>
    </source>
</evidence>
<dbReference type="GO" id="GO:0003887">
    <property type="term" value="F:DNA-directed DNA polymerase activity"/>
    <property type="evidence" value="ECO:0007669"/>
    <property type="project" value="UniProtKB-KW"/>
</dbReference>
<dbReference type="InterPro" id="IPR018320">
    <property type="entry name" value="DNA_polymerase_1"/>
</dbReference>
<dbReference type="Gene3D" id="3.30.420.10">
    <property type="entry name" value="Ribonuclease H-like superfamily/Ribonuclease H"/>
    <property type="match status" value="1"/>
</dbReference>
<accession>A0A6J7J7E4</accession>
<keyword evidence="8" id="KW-0378">Hydrolase</keyword>
<reference evidence="17" key="1">
    <citation type="submission" date="2020-05" db="EMBL/GenBank/DDBJ databases">
        <authorList>
            <person name="Chiriac C."/>
            <person name="Salcher M."/>
            <person name="Ghai R."/>
            <person name="Kavagutti S V."/>
        </authorList>
    </citation>
    <scope>NUCLEOTIDE SEQUENCE</scope>
</reference>
<evidence type="ECO:0000256" key="1">
    <source>
        <dbReference type="ARBA" id="ARBA00007705"/>
    </source>
</evidence>
<comment type="similarity">
    <text evidence="1">Belongs to the DNA polymerase type-A family.</text>
</comment>
<dbReference type="Pfam" id="PF02739">
    <property type="entry name" value="5_3_exonuc_N"/>
    <property type="match status" value="1"/>
</dbReference>
<evidence type="ECO:0000256" key="4">
    <source>
        <dbReference type="ARBA" id="ARBA00022695"/>
    </source>
</evidence>
<dbReference type="FunFam" id="3.40.50.1010:FF:000001">
    <property type="entry name" value="DNA polymerase I"/>
    <property type="match status" value="1"/>
</dbReference>
<dbReference type="PANTHER" id="PTHR10133:SF27">
    <property type="entry name" value="DNA POLYMERASE NU"/>
    <property type="match status" value="1"/>
</dbReference>
<dbReference type="GO" id="GO:0008409">
    <property type="term" value="F:5'-3' exonuclease activity"/>
    <property type="evidence" value="ECO:0007669"/>
    <property type="project" value="InterPro"/>
</dbReference>
<keyword evidence="7" id="KW-0227">DNA damage</keyword>
<dbReference type="FunFam" id="1.10.150.20:FF:000003">
    <property type="entry name" value="DNA polymerase I"/>
    <property type="match status" value="1"/>
</dbReference>
<feature type="domain" description="5'-3' exonuclease" evidence="14">
    <location>
        <begin position="1"/>
        <end position="262"/>
    </location>
</feature>
<dbReference type="NCBIfam" id="TIGR00593">
    <property type="entry name" value="pola"/>
    <property type="match status" value="1"/>
</dbReference>
<keyword evidence="12" id="KW-0234">DNA repair</keyword>
<keyword evidence="5" id="KW-0235">DNA replication</keyword>
<dbReference type="CDD" id="cd09859">
    <property type="entry name" value="PIN_53EXO"/>
    <property type="match status" value="1"/>
</dbReference>
<dbReference type="EMBL" id="CAEMXZ010000152">
    <property type="protein sequence ID" value="CAB4324461.1"/>
    <property type="molecule type" value="Genomic_DNA"/>
</dbReference>
<protein>
    <recommendedName>
        <fullName evidence="2">DNA-directed DNA polymerase</fullName>
        <ecNumber evidence="2">2.7.7.7</ecNumber>
    </recommendedName>
</protein>
<organism evidence="17">
    <name type="scientific">freshwater metagenome</name>
    <dbReference type="NCBI Taxonomy" id="449393"/>
    <lineage>
        <taxon>unclassified sequences</taxon>
        <taxon>metagenomes</taxon>
        <taxon>ecological metagenomes</taxon>
    </lineage>
</organism>
<dbReference type="Pfam" id="PF00476">
    <property type="entry name" value="DNA_pol_A"/>
    <property type="match status" value="1"/>
</dbReference>
<evidence type="ECO:0000313" key="16">
    <source>
        <dbReference type="EMBL" id="CAB4324461.1"/>
    </source>
</evidence>
<proteinExistence type="inferred from homology"/>
<keyword evidence="4" id="KW-0548">Nucleotidyltransferase</keyword>
<dbReference type="Gene3D" id="1.20.1060.10">
    <property type="entry name" value="Taq DNA Polymerase, Chain T, domain 4"/>
    <property type="match status" value="1"/>
</dbReference>
<evidence type="ECO:0000256" key="3">
    <source>
        <dbReference type="ARBA" id="ARBA00022679"/>
    </source>
</evidence>
<evidence type="ECO:0000256" key="13">
    <source>
        <dbReference type="ARBA" id="ARBA00049244"/>
    </source>
</evidence>
<keyword evidence="9" id="KW-0269">Exonuclease</keyword>
<dbReference type="NCBIfam" id="NF004397">
    <property type="entry name" value="PRK05755.1"/>
    <property type="match status" value="1"/>
</dbReference>
<evidence type="ECO:0000256" key="10">
    <source>
        <dbReference type="ARBA" id="ARBA00022932"/>
    </source>
</evidence>
<dbReference type="FunFam" id="1.20.1060.10:FF:000001">
    <property type="entry name" value="DNA polymerase I"/>
    <property type="match status" value="1"/>
</dbReference>
<dbReference type="CDD" id="cd08637">
    <property type="entry name" value="DNA_pol_A_pol_I_C"/>
    <property type="match status" value="1"/>
</dbReference>
<evidence type="ECO:0000256" key="6">
    <source>
        <dbReference type="ARBA" id="ARBA00022722"/>
    </source>
</evidence>